<dbReference type="Proteomes" id="UP000193377">
    <property type="component" value="Unassembled WGS sequence"/>
</dbReference>
<gene>
    <name evidence="1" type="ORF">B0487_1187</name>
</gene>
<evidence type="ECO:0000313" key="2">
    <source>
        <dbReference type="Proteomes" id="UP000193377"/>
    </source>
</evidence>
<name>A0A0G9M9A6_BIFAD</name>
<reference evidence="1 2" key="1">
    <citation type="journal article" date="2016" name="Sci. Rep.">
        <title>Evaluation of genetic diversity among strains of the human gut commensal Bifidobacterium adolescentis.</title>
        <authorList>
            <person name="Duranti S."/>
            <person name="Milani C."/>
            <person name="Lugli G.A."/>
            <person name="Mancabelli L."/>
            <person name="Turroni F."/>
            <person name="Ferrario C."/>
            <person name="Mangifesta M."/>
            <person name="Viappiani A."/>
            <person name="Sanchez B."/>
            <person name="Margolles A."/>
            <person name="van Sinderen D."/>
            <person name="Ventura M."/>
        </authorList>
    </citation>
    <scope>NUCLEOTIDE SEQUENCE [LARGE SCALE GENOMIC DNA]</scope>
    <source>
        <strain evidence="1 2">487B</strain>
    </source>
</reference>
<organism evidence="1 2">
    <name type="scientific">Bifidobacterium adolescentis</name>
    <dbReference type="NCBI Taxonomy" id="1680"/>
    <lineage>
        <taxon>Bacteria</taxon>
        <taxon>Bacillati</taxon>
        <taxon>Actinomycetota</taxon>
        <taxon>Actinomycetes</taxon>
        <taxon>Bifidobacteriales</taxon>
        <taxon>Bifidobacteriaceae</taxon>
        <taxon>Bifidobacterium</taxon>
    </lineage>
</organism>
<accession>A0A0G9M9A6</accession>
<sequence>MHFLGAVIAEKQDDIYGILAEWSEYADVDEYVKETRSEIIANGRADDQAYLEDHGNDTDPMHEKFKKAAAGRLALDDEAALKAYAEYRRLNLNEDGDAVSTFNEDSFYDYYEIGEWEGVDALQGITCRELADRYNREDALARTAIGSLCVICKEGWYDGGLWNDTTTATVLNELERNTGRKVWWLNFHD</sequence>
<dbReference type="RefSeq" id="WP_046999533.1">
    <property type="nucleotide sequence ID" value="NZ_CP187538.1"/>
</dbReference>
<protein>
    <submittedName>
        <fullName evidence="1">Uncharacterized protein</fullName>
    </submittedName>
</protein>
<evidence type="ECO:0000313" key="1">
    <source>
        <dbReference type="EMBL" id="OSG88267.1"/>
    </source>
</evidence>
<proteinExistence type="predicted"/>
<dbReference type="EMBL" id="LNKD01000001">
    <property type="protein sequence ID" value="OSG88267.1"/>
    <property type="molecule type" value="Genomic_DNA"/>
</dbReference>
<comment type="caution">
    <text evidence="1">The sequence shown here is derived from an EMBL/GenBank/DDBJ whole genome shotgun (WGS) entry which is preliminary data.</text>
</comment>
<dbReference type="AlphaFoldDB" id="A0A0G9M9A6"/>